<evidence type="ECO:0000313" key="1">
    <source>
        <dbReference type="EMBL" id="KAI9908165.1"/>
    </source>
</evidence>
<accession>A0ACC0VQD5</accession>
<comment type="caution">
    <text evidence="1">The sequence shown here is derived from an EMBL/GenBank/DDBJ whole genome shotgun (WGS) entry which is preliminary data.</text>
</comment>
<keyword evidence="2" id="KW-1185">Reference proteome</keyword>
<reference evidence="1 2" key="1">
    <citation type="journal article" date="2022" name="bioRxiv">
        <title>The genome of the oomycete Peronosclerospora sorghi, a cosmopolitan pathogen of maize and sorghum, is inflated with dispersed pseudogenes.</title>
        <authorList>
            <person name="Fletcher K."/>
            <person name="Martin F."/>
            <person name="Isakeit T."/>
            <person name="Cavanaugh K."/>
            <person name="Magill C."/>
            <person name="Michelmore R."/>
        </authorList>
    </citation>
    <scope>NUCLEOTIDE SEQUENCE [LARGE SCALE GENOMIC DNA]</scope>
    <source>
        <strain evidence="1">P6</strain>
    </source>
</reference>
<name>A0ACC0VQD5_9STRA</name>
<proteinExistence type="predicted"/>
<gene>
    <name evidence="1" type="ORF">PsorP6_004276</name>
</gene>
<dbReference type="Proteomes" id="UP001163321">
    <property type="component" value="Chromosome 8"/>
</dbReference>
<organism evidence="1 2">
    <name type="scientific">Peronosclerospora sorghi</name>
    <dbReference type="NCBI Taxonomy" id="230839"/>
    <lineage>
        <taxon>Eukaryota</taxon>
        <taxon>Sar</taxon>
        <taxon>Stramenopiles</taxon>
        <taxon>Oomycota</taxon>
        <taxon>Peronosporomycetes</taxon>
        <taxon>Peronosporales</taxon>
        <taxon>Peronosporaceae</taxon>
        <taxon>Peronosclerospora</taxon>
    </lineage>
</organism>
<protein>
    <submittedName>
        <fullName evidence="1">Uncharacterized protein</fullName>
    </submittedName>
</protein>
<sequence length="86" mass="9343">MHIYRALILASLALVTELDSAAGSKLSTSTYNATLDSGHDNRVRTSGRALRVHETVDEDDEERGIERILGNLLRPSLLNGGARPSQ</sequence>
<evidence type="ECO:0000313" key="2">
    <source>
        <dbReference type="Proteomes" id="UP001163321"/>
    </source>
</evidence>
<dbReference type="EMBL" id="CM047587">
    <property type="protein sequence ID" value="KAI9908165.1"/>
    <property type="molecule type" value="Genomic_DNA"/>
</dbReference>